<dbReference type="OrthoDB" id="6577442at2759"/>
<sequence length="492" mass="56076">MEKKKRKRIKSFNKWWTKEDTLVFLRKVLENKNTFEKPSAQIFYKKIIVEEDSLAEYSWREMRDRMRNLKKKYKDALTWKVNTRVLHLDYKSETAVVNYMLRLCPFFKEIDEICRGNANVPSPLVSDSTNSVSVLEGGGNFKGVVITESEEEYPLNQPSWVATTATPLQPEDQLETPSLHGRISYKEIVSGNPGMESVKVPPNYLTQVFHSENSKQQSEIEVECLSSSNHSERIQPATLQIASKIDTSGKTNRKLSQPLPSSSKNKKTPFDHEVRANDELEEMPKRSTLVTVNKVDNFDHFGKYVSSILRNLRKQSALRLQKNISNMITKTICRPADFSKNNNADGDIEDDEDHCYVGHITTINTSTMIGENGPPKKRSRKLDDFDKLISLAHKHLEEPQTEFDKIASIWAIELQKMKPQQQLFAKKAVNDVLFEGQLGTLQKGSLQINSARYTPAAYSRVQQSPIHCRTQQEQSVLNALTEPVIGLSSNAP</sequence>
<gene>
    <name evidence="2" type="ORF">NEZAVI_LOCUS9736</name>
</gene>
<reference evidence="2" key="1">
    <citation type="submission" date="2022-01" db="EMBL/GenBank/DDBJ databases">
        <authorList>
            <person name="King R."/>
        </authorList>
    </citation>
    <scope>NUCLEOTIDE SEQUENCE</scope>
</reference>
<evidence type="ECO:0000256" key="1">
    <source>
        <dbReference type="SAM" id="MobiDB-lite"/>
    </source>
</evidence>
<evidence type="ECO:0000313" key="3">
    <source>
        <dbReference type="Proteomes" id="UP001152798"/>
    </source>
</evidence>
<organism evidence="2 3">
    <name type="scientific">Nezara viridula</name>
    <name type="common">Southern green stink bug</name>
    <name type="synonym">Cimex viridulus</name>
    <dbReference type="NCBI Taxonomy" id="85310"/>
    <lineage>
        <taxon>Eukaryota</taxon>
        <taxon>Metazoa</taxon>
        <taxon>Ecdysozoa</taxon>
        <taxon>Arthropoda</taxon>
        <taxon>Hexapoda</taxon>
        <taxon>Insecta</taxon>
        <taxon>Pterygota</taxon>
        <taxon>Neoptera</taxon>
        <taxon>Paraneoptera</taxon>
        <taxon>Hemiptera</taxon>
        <taxon>Heteroptera</taxon>
        <taxon>Panheteroptera</taxon>
        <taxon>Pentatomomorpha</taxon>
        <taxon>Pentatomoidea</taxon>
        <taxon>Pentatomidae</taxon>
        <taxon>Pentatominae</taxon>
        <taxon>Nezara</taxon>
    </lineage>
</organism>
<dbReference type="AlphaFoldDB" id="A0A9P0HEF3"/>
<accession>A0A9P0HEF3</accession>
<feature type="region of interest" description="Disordered" evidence="1">
    <location>
        <begin position="243"/>
        <end position="271"/>
    </location>
</feature>
<protein>
    <recommendedName>
        <fullName evidence="4">MADF domain-containing protein</fullName>
    </recommendedName>
</protein>
<evidence type="ECO:0000313" key="2">
    <source>
        <dbReference type="EMBL" id="CAH1400516.1"/>
    </source>
</evidence>
<feature type="compositionally biased region" description="Polar residues" evidence="1">
    <location>
        <begin position="243"/>
        <end position="263"/>
    </location>
</feature>
<dbReference type="Proteomes" id="UP001152798">
    <property type="component" value="Chromosome 4"/>
</dbReference>
<name>A0A9P0HEF3_NEZVI</name>
<keyword evidence="3" id="KW-1185">Reference proteome</keyword>
<dbReference type="EMBL" id="OV725080">
    <property type="protein sequence ID" value="CAH1400516.1"/>
    <property type="molecule type" value="Genomic_DNA"/>
</dbReference>
<proteinExistence type="predicted"/>
<evidence type="ECO:0008006" key="4">
    <source>
        <dbReference type="Google" id="ProtNLM"/>
    </source>
</evidence>